<dbReference type="SMART" id="SM01117">
    <property type="entry name" value="Cyt-b5"/>
    <property type="match status" value="1"/>
</dbReference>
<evidence type="ECO:0000313" key="8">
    <source>
        <dbReference type="Proteomes" id="UP000789508"/>
    </source>
</evidence>
<evidence type="ECO:0000256" key="2">
    <source>
        <dbReference type="ARBA" id="ARBA00022723"/>
    </source>
</evidence>
<evidence type="ECO:0000256" key="1">
    <source>
        <dbReference type="ARBA" id="ARBA00022617"/>
    </source>
</evidence>
<dbReference type="GO" id="GO:0004128">
    <property type="term" value="F:cytochrome-b5 reductase activity, acting on NAD(P)H"/>
    <property type="evidence" value="ECO:0007669"/>
    <property type="project" value="TreeGrafter"/>
</dbReference>
<accession>A0A9N9BWI2</accession>
<dbReference type="PANTHER" id="PTHR46237:SF1">
    <property type="entry name" value="CYTOCHROME B5 REDUCTASE 4"/>
    <property type="match status" value="1"/>
</dbReference>
<feature type="compositionally biased region" description="Low complexity" evidence="5">
    <location>
        <begin position="173"/>
        <end position="188"/>
    </location>
</feature>
<dbReference type="Proteomes" id="UP000789508">
    <property type="component" value="Unassembled WGS sequence"/>
</dbReference>
<dbReference type="EMBL" id="CAJVPS010003151">
    <property type="protein sequence ID" value="CAG8583518.1"/>
    <property type="molecule type" value="Genomic_DNA"/>
</dbReference>
<dbReference type="PROSITE" id="PS00191">
    <property type="entry name" value="CYTOCHROME_B5_1"/>
    <property type="match status" value="1"/>
</dbReference>
<dbReference type="GO" id="GO:0005737">
    <property type="term" value="C:cytoplasm"/>
    <property type="evidence" value="ECO:0007669"/>
    <property type="project" value="TreeGrafter"/>
</dbReference>
<proteinExistence type="inferred from homology"/>
<dbReference type="PANTHER" id="PTHR46237">
    <property type="entry name" value="CYTOCHROME B5 REDUCTASE 4 FAMILY MEMBER"/>
    <property type="match status" value="1"/>
</dbReference>
<sequence length="314" mass="35698">KPPSKNSNTPRNIKNTPKARIFRKKLTRVLNDFFSRHPIELNNNAIGKTYFVYPKATSSFYFKDIYEKYEQNYSESDSELQLGFYIVSLAVNKIPFFGSEMLSNISKLIFGTSQKIKRNNDSTENKLDLNSSLEIIPQMTISDPEENGENDDGDTPSEFPLPEGPQRVKTIVSSSSLTPMSTSSKPTPLQKANRKRQKVALEPGHSTLDWADLKNSGVDLRNVPKLRKYTMEELRQHRTENDAWTALNGTIYNITPYLKFHPGGKKELMRCAGRDGTKLFMSTHSWINYDLMLDKCVVGFLINDNDGPSSQLQV</sequence>
<dbReference type="AlphaFoldDB" id="A0A9N9BWI2"/>
<dbReference type="InterPro" id="IPR036400">
    <property type="entry name" value="Cyt_B5-like_heme/steroid_sf"/>
</dbReference>
<dbReference type="PROSITE" id="PS50255">
    <property type="entry name" value="CYTOCHROME_B5_2"/>
    <property type="match status" value="1"/>
</dbReference>
<protein>
    <submittedName>
        <fullName evidence="7">13191_t:CDS:1</fullName>
    </submittedName>
</protein>
<keyword evidence="3 4" id="KW-0408">Iron</keyword>
<feature type="compositionally biased region" description="Acidic residues" evidence="5">
    <location>
        <begin position="143"/>
        <end position="155"/>
    </location>
</feature>
<dbReference type="InterPro" id="IPR018506">
    <property type="entry name" value="Cyt_B5_heme-BS"/>
</dbReference>
<feature type="non-terminal residue" evidence="7">
    <location>
        <position position="1"/>
    </location>
</feature>
<name>A0A9N9BWI2_9GLOM</name>
<gene>
    <name evidence="7" type="ORF">ALEPTO_LOCUS7374</name>
</gene>
<evidence type="ECO:0000259" key="6">
    <source>
        <dbReference type="PROSITE" id="PS50255"/>
    </source>
</evidence>
<dbReference type="GO" id="GO:0046872">
    <property type="term" value="F:metal ion binding"/>
    <property type="evidence" value="ECO:0007669"/>
    <property type="project" value="UniProtKB-UniRule"/>
</dbReference>
<dbReference type="InterPro" id="IPR051872">
    <property type="entry name" value="Cytochrome_b5/Flavoprotein_Rdt"/>
</dbReference>
<dbReference type="InterPro" id="IPR001199">
    <property type="entry name" value="Cyt_B5-like_heme/steroid-bd"/>
</dbReference>
<dbReference type="FunFam" id="3.10.120.10:FF:000001">
    <property type="entry name" value="Cytochrome b5 reductase 4"/>
    <property type="match status" value="1"/>
</dbReference>
<evidence type="ECO:0000256" key="5">
    <source>
        <dbReference type="SAM" id="MobiDB-lite"/>
    </source>
</evidence>
<dbReference type="OrthoDB" id="432299at2759"/>
<organism evidence="7 8">
    <name type="scientific">Ambispora leptoticha</name>
    <dbReference type="NCBI Taxonomy" id="144679"/>
    <lineage>
        <taxon>Eukaryota</taxon>
        <taxon>Fungi</taxon>
        <taxon>Fungi incertae sedis</taxon>
        <taxon>Mucoromycota</taxon>
        <taxon>Glomeromycotina</taxon>
        <taxon>Glomeromycetes</taxon>
        <taxon>Archaeosporales</taxon>
        <taxon>Ambisporaceae</taxon>
        <taxon>Ambispora</taxon>
    </lineage>
</organism>
<feature type="domain" description="Cytochrome b5 heme-binding" evidence="6">
    <location>
        <begin position="226"/>
        <end position="302"/>
    </location>
</feature>
<comment type="caution">
    <text evidence="7">The sequence shown here is derived from an EMBL/GenBank/DDBJ whole genome shotgun (WGS) entry which is preliminary data.</text>
</comment>
<keyword evidence="2 4" id="KW-0479">Metal-binding</keyword>
<evidence type="ECO:0000313" key="7">
    <source>
        <dbReference type="EMBL" id="CAG8583518.1"/>
    </source>
</evidence>
<comment type="similarity">
    <text evidence="4">Belongs to the cytochrome b5 family.</text>
</comment>
<keyword evidence="8" id="KW-1185">Reference proteome</keyword>
<evidence type="ECO:0000256" key="3">
    <source>
        <dbReference type="ARBA" id="ARBA00023004"/>
    </source>
</evidence>
<evidence type="ECO:0000256" key="4">
    <source>
        <dbReference type="RuleBase" id="RU362121"/>
    </source>
</evidence>
<dbReference type="GO" id="GO:0020037">
    <property type="term" value="F:heme binding"/>
    <property type="evidence" value="ECO:0007669"/>
    <property type="project" value="UniProtKB-UniRule"/>
</dbReference>
<dbReference type="Pfam" id="PF00173">
    <property type="entry name" value="Cyt-b5"/>
    <property type="match status" value="1"/>
</dbReference>
<dbReference type="SUPFAM" id="SSF55856">
    <property type="entry name" value="Cytochrome b5-like heme/steroid binding domain"/>
    <property type="match status" value="1"/>
</dbReference>
<feature type="region of interest" description="Disordered" evidence="5">
    <location>
        <begin position="137"/>
        <end position="200"/>
    </location>
</feature>
<dbReference type="Gene3D" id="3.10.120.10">
    <property type="entry name" value="Cytochrome b5-like heme/steroid binding domain"/>
    <property type="match status" value="1"/>
</dbReference>
<reference evidence="7" key="1">
    <citation type="submission" date="2021-06" db="EMBL/GenBank/DDBJ databases">
        <authorList>
            <person name="Kallberg Y."/>
            <person name="Tangrot J."/>
            <person name="Rosling A."/>
        </authorList>
    </citation>
    <scope>NUCLEOTIDE SEQUENCE</scope>
    <source>
        <strain evidence="7">FL130A</strain>
    </source>
</reference>
<keyword evidence="1 4" id="KW-0349">Heme</keyword>